<dbReference type="PROSITE" id="PS50950">
    <property type="entry name" value="ZF_THAP"/>
    <property type="match status" value="1"/>
</dbReference>
<evidence type="ECO:0000313" key="13">
    <source>
        <dbReference type="RefSeq" id="XP_028996211.2"/>
    </source>
</evidence>
<comment type="similarity">
    <text evidence="1 9">Belongs to the E2F/DP family.</text>
</comment>
<dbReference type="SUPFAM" id="SSF46785">
    <property type="entry name" value="Winged helix' DNA-binding domain"/>
    <property type="match status" value="1"/>
</dbReference>
<dbReference type="GO" id="GO:0090575">
    <property type="term" value="C:RNA polymerase II transcription regulator complex"/>
    <property type="evidence" value="ECO:0007669"/>
    <property type="project" value="TreeGrafter"/>
</dbReference>
<sequence>MVKCVVSGCTNRVLNANRGACKRPPKRFFKFPEDPARVKVWLAALRELDRQDPTEEHLICEDHFLPEDICKKGVKSDAIPIMPPCPDGSLDMITHWGAESADEEEEEAPWATSLEVEEEEEDAVNDLDGNVLCGEVKQEPDADMESSTSPNETSETSEMKKGTSRQDVSLVLLTRRFLDLLLTSPDGTLDLRNVTTDLHTSKRRIYDITNVLSGIKLIKKESANKIKWIGGSLNSSFPWENQSLFNGQMANLNLVEDTLDTLIKTCAQQLFEMTDDLENAAMAYVTHEDIRQLEAFHQQTVIVVKAPEETKLEVPAPTETSIQVHLKAGKGPIKVLMSDMISRHVYREKNSCFVSLEESRIKTSTLHTESASSQGT</sequence>
<keyword evidence="5 9" id="KW-0805">Transcription regulation</keyword>
<evidence type="ECO:0000256" key="5">
    <source>
        <dbReference type="ARBA" id="ARBA00023015"/>
    </source>
</evidence>
<name>A0A6P7LN22_BETSP</name>
<dbReference type="Pfam" id="PF16421">
    <property type="entry name" value="E2F_CC-MB"/>
    <property type="match status" value="1"/>
</dbReference>
<keyword evidence="3 8" id="KW-0863">Zinc-finger</keyword>
<evidence type="ECO:0000313" key="12">
    <source>
        <dbReference type="Proteomes" id="UP000515150"/>
    </source>
</evidence>
<dbReference type="AlphaFoldDB" id="A0A6P7LN22"/>
<dbReference type="FunFam" id="1.10.10.10:FF:000008">
    <property type="entry name" value="E2F transcription factor 1"/>
    <property type="match status" value="1"/>
</dbReference>
<dbReference type="Gene3D" id="6.10.250.540">
    <property type="match status" value="1"/>
</dbReference>
<dbReference type="GeneID" id="114849205"/>
<evidence type="ECO:0000256" key="4">
    <source>
        <dbReference type="ARBA" id="ARBA00022833"/>
    </source>
</evidence>
<keyword evidence="12" id="KW-1185">Reference proteome</keyword>
<dbReference type="InterPro" id="IPR032198">
    <property type="entry name" value="E2F_CC-MB"/>
</dbReference>
<keyword evidence="6 8" id="KW-0238">DNA-binding</keyword>
<dbReference type="GO" id="GO:0046983">
    <property type="term" value="F:protein dimerization activity"/>
    <property type="evidence" value="ECO:0007669"/>
    <property type="project" value="InterPro"/>
</dbReference>
<dbReference type="SMART" id="SM01372">
    <property type="entry name" value="E2F_TDP"/>
    <property type="match status" value="1"/>
</dbReference>
<dbReference type="GO" id="GO:0000981">
    <property type="term" value="F:DNA-binding transcription factor activity, RNA polymerase II-specific"/>
    <property type="evidence" value="ECO:0007669"/>
    <property type="project" value="TreeGrafter"/>
</dbReference>
<evidence type="ECO:0000256" key="6">
    <source>
        <dbReference type="ARBA" id="ARBA00023125"/>
    </source>
</evidence>
<dbReference type="SUPFAM" id="SSF57716">
    <property type="entry name" value="Glucocorticoid receptor-like (DNA-binding domain)"/>
    <property type="match status" value="1"/>
</dbReference>
<proteinExistence type="inferred from homology"/>
<gene>
    <name evidence="13" type="primary">e2f6</name>
</gene>
<dbReference type="GO" id="GO:0000978">
    <property type="term" value="F:RNA polymerase II cis-regulatory region sequence-specific DNA binding"/>
    <property type="evidence" value="ECO:0007669"/>
    <property type="project" value="InterPro"/>
</dbReference>
<protein>
    <submittedName>
        <fullName evidence="13">Transcription factor E2F5 isoform X1</fullName>
    </submittedName>
</protein>
<dbReference type="SMART" id="SM00692">
    <property type="entry name" value="DM3"/>
    <property type="match status" value="1"/>
</dbReference>
<keyword evidence="4" id="KW-0862">Zinc</keyword>
<dbReference type="RefSeq" id="XP_028996211.2">
    <property type="nucleotide sequence ID" value="XM_029140378.3"/>
</dbReference>
<dbReference type="InterPro" id="IPR036388">
    <property type="entry name" value="WH-like_DNA-bd_sf"/>
</dbReference>
<dbReference type="KEGG" id="bspl:114849205"/>
<dbReference type="CDD" id="cd14660">
    <property type="entry name" value="E2F_DD"/>
    <property type="match status" value="1"/>
</dbReference>
<dbReference type="InterPro" id="IPR006612">
    <property type="entry name" value="THAP_Znf"/>
</dbReference>
<evidence type="ECO:0000256" key="10">
    <source>
        <dbReference type="SAM" id="MobiDB-lite"/>
    </source>
</evidence>
<dbReference type="InterPro" id="IPR036390">
    <property type="entry name" value="WH_DNA-bd_sf"/>
</dbReference>
<dbReference type="SUPFAM" id="SSF144074">
    <property type="entry name" value="E2F-DP heterodimerization region"/>
    <property type="match status" value="1"/>
</dbReference>
<keyword evidence="9" id="KW-0539">Nucleus</keyword>
<evidence type="ECO:0000256" key="1">
    <source>
        <dbReference type="ARBA" id="ARBA00010940"/>
    </source>
</evidence>
<dbReference type="Gene3D" id="1.10.10.10">
    <property type="entry name" value="Winged helix-like DNA-binding domain superfamily/Winged helix DNA-binding domain"/>
    <property type="match status" value="1"/>
</dbReference>
<evidence type="ECO:0000256" key="9">
    <source>
        <dbReference type="RuleBase" id="RU003796"/>
    </source>
</evidence>
<evidence type="ECO:0000256" key="7">
    <source>
        <dbReference type="ARBA" id="ARBA00023163"/>
    </source>
</evidence>
<keyword evidence="7 9" id="KW-0804">Transcription</keyword>
<reference evidence="13" key="1">
    <citation type="submission" date="2025-08" db="UniProtKB">
        <authorList>
            <consortium name="RefSeq"/>
        </authorList>
    </citation>
    <scope>IDENTIFICATION</scope>
</reference>
<dbReference type="InParanoid" id="A0A6P7LN22"/>
<dbReference type="Pfam" id="PF05485">
    <property type="entry name" value="THAP"/>
    <property type="match status" value="1"/>
</dbReference>
<dbReference type="OrthoDB" id="1743261at2759"/>
<feature type="compositionally biased region" description="Low complexity" evidence="10">
    <location>
        <begin position="145"/>
        <end position="156"/>
    </location>
</feature>
<dbReference type="GO" id="GO:0008270">
    <property type="term" value="F:zinc ion binding"/>
    <property type="evidence" value="ECO:0007669"/>
    <property type="project" value="UniProtKB-KW"/>
</dbReference>
<accession>A0A6P7LN22</accession>
<comment type="subcellular location">
    <subcellularLocation>
        <location evidence="9">Nucleus</location>
    </subcellularLocation>
</comment>
<dbReference type="InterPro" id="IPR003316">
    <property type="entry name" value="E2F_WHTH_DNA-bd_dom"/>
</dbReference>
<organism evidence="12 13">
    <name type="scientific">Betta splendens</name>
    <name type="common">Siamese fighting fish</name>
    <dbReference type="NCBI Taxonomy" id="158456"/>
    <lineage>
        <taxon>Eukaryota</taxon>
        <taxon>Metazoa</taxon>
        <taxon>Chordata</taxon>
        <taxon>Craniata</taxon>
        <taxon>Vertebrata</taxon>
        <taxon>Euteleostomi</taxon>
        <taxon>Actinopterygii</taxon>
        <taxon>Neopterygii</taxon>
        <taxon>Teleostei</taxon>
        <taxon>Neoteleostei</taxon>
        <taxon>Acanthomorphata</taxon>
        <taxon>Anabantaria</taxon>
        <taxon>Anabantiformes</taxon>
        <taxon>Anabantoidei</taxon>
        <taxon>Osphronemidae</taxon>
        <taxon>Betta</taxon>
    </lineage>
</organism>
<dbReference type="FunCoup" id="A0A6P7LN22">
    <property type="interactions" value="374"/>
</dbReference>
<feature type="region of interest" description="Disordered" evidence="10">
    <location>
        <begin position="136"/>
        <end position="163"/>
    </location>
</feature>
<dbReference type="Pfam" id="PF02319">
    <property type="entry name" value="WHD_E2F_TDP"/>
    <property type="match status" value="1"/>
</dbReference>
<evidence type="ECO:0000259" key="11">
    <source>
        <dbReference type="PROSITE" id="PS50950"/>
    </source>
</evidence>
<dbReference type="Proteomes" id="UP000515150">
    <property type="component" value="Chromosome 24"/>
</dbReference>
<dbReference type="CTD" id="1876"/>
<dbReference type="PANTHER" id="PTHR12081">
    <property type="entry name" value="TRANSCRIPTION FACTOR E2F"/>
    <property type="match status" value="1"/>
</dbReference>
<evidence type="ECO:0000256" key="8">
    <source>
        <dbReference type="PROSITE-ProRule" id="PRU00309"/>
    </source>
</evidence>
<dbReference type="InterPro" id="IPR037241">
    <property type="entry name" value="E2F-DP_heterodim"/>
</dbReference>
<dbReference type="PANTHER" id="PTHR12081:SF19">
    <property type="entry name" value="TRANSCRIPTION FACTOR E2F6"/>
    <property type="match status" value="1"/>
</dbReference>
<dbReference type="InterPro" id="IPR015633">
    <property type="entry name" value="E2F"/>
</dbReference>
<feature type="domain" description="THAP-type" evidence="11">
    <location>
        <begin position="1"/>
        <end position="83"/>
    </location>
</feature>
<evidence type="ECO:0000256" key="3">
    <source>
        <dbReference type="ARBA" id="ARBA00022771"/>
    </source>
</evidence>
<evidence type="ECO:0000256" key="2">
    <source>
        <dbReference type="ARBA" id="ARBA00022723"/>
    </source>
</evidence>
<keyword evidence="2" id="KW-0479">Metal-binding</keyword>
<dbReference type="SMART" id="SM00980">
    <property type="entry name" value="THAP"/>
    <property type="match status" value="1"/>
</dbReference>